<protein>
    <submittedName>
        <fullName evidence="1">1590_t:CDS:1</fullName>
    </submittedName>
</protein>
<sequence>MLVLVYKSCIETSQIGFRRARIDRESEKAPIAPLFQKAFNGRHKCPLNLEVTLGLVASHSVCHATLDKSMAQSPMIDAKTSTTSMRTNKVGSAASEIAAVEPVMPTAIPQKRLQRPTVRPPQNRAKPSEYSATVVRGKEVP</sequence>
<organism evidence="1 2">
    <name type="scientific">Acaulospora colombiana</name>
    <dbReference type="NCBI Taxonomy" id="27376"/>
    <lineage>
        <taxon>Eukaryota</taxon>
        <taxon>Fungi</taxon>
        <taxon>Fungi incertae sedis</taxon>
        <taxon>Mucoromycota</taxon>
        <taxon>Glomeromycotina</taxon>
        <taxon>Glomeromycetes</taxon>
        <taxon>Diversisporales</taxon>
        <taxon>Acaulosporaceae</taxon>
        <taxon>Acaulospora</taxon>
    </lineage>
</organism>
<accession>A0ACA9LIU7</accession>
<proteinExistence type="predicted"/>
<comment type="caution">
    <text evidence="1">The sequence shown here is derived from an EMBL/GenBank/DDBJ whole genome shotgun (WGS) entry which is preliminary data.</text>
</comment>
<gene>
    <name evidence="1" type="ORF">ACOLOM_LOCUS4158</name>
</gene>
<evidence type="ECO:0000313" key="1">
    <source>
        <dbReference type="EMBL" id="CAG8533185.1"/>
    </source>
</evidence>
<name>A0ACA9LIU7_9GLOM</name>
<keyword evidence="2" id="KW-1185">Reference proteome</keyword>
<dbReference type="EMBL" id="CAJVPT010006654">
    <property type="protein sequence ID" value="CAG8533185.1"/>
    <property type="molecule type" value="Genomic_DNA"/>
</dbReference>
<evidence type="ECO:0000313" key="2">
    <source>
        <dbReference type="Proteomes" id="UP000789525"/>
    </source>
</evidence>
<reference evidence="1" key="1">
    <citation type="submission" date="2021-06" db="EMBL/GenBank/DDBJ databases">
        <authorList>
            <person name="Kallberg Y."/>
            <person name="Tangrot J."/>
            <person name="Rosling A."/>
        </authorList>
    </citation>
    <scope>NUCLEOTIDE SEQUENCE</scope>
    <source>
        <strain evidence="1">CL356</strain>
    </source>
</reference>
<dbReference type="Proteomes" id="UP000789525">
    <property type="component" value="Unassembled WGS sequence"/>
</dbReference>